<keyword evidence="3" id="KW-0732">Signal</keyword>
<dbReference type="EMBL" id="QFOI01000106">
    <property type="protein sequence ID" value="PZP49549.1"/>
    <property type="molecule type" value="Genomic_DNA"/>
</dbReference>
<keyword evidence="5" id="KW-0998">Cell outer membrane</keyword>
<dbReference type="Gene3D" id="1.25.40.390">
    <property type="match status" value="1"/>
</dbReference>
<evidence type="ECO:0000259" key="6">
    <source>
        <dbReference type="Pfam" id="PF07980"/>
    </source>
</evidence>
<comment type="similarity">
    <text evidence="2">Belongs to the SusD family.</text>
</comment>
<feature type="non-terminal residue" evidence="7">
    <location>
        <position position="1"/>
    </location>
</feature>
<dbReference type="Pfam" id="PF07980">
    <property type="entry name" value="SusD_RagB"/>
    <property type="match status" value="1"/>
</dbReference>
<keyword evidence="4" id="KW-0472">Membrane</keyword>
<evidence type="ECO:0000313" key="7">
    <source>
        <dbReference type="EMBL" id="PZP49549.1"/>
    </source>
</evidence>
<comment type="subcellular location">
    <subcellularLocation>
        <location evidence="1">Cell outer membrane</location>
    </subcellularLocation>
</comment>
<evidence type="ECO:0000256" key="4">
    <source>
        <dbReference type="ARBA" id="ARBA00023136"/>
    </source>
</evidence>
<proteinExistence type="inferred from homology"/>
<dbReference type="Proteomes" id="UP000249645">
    <property type="component" value="Unassembled WGS sequence"/>
</dbReference>
<dbReference type="InterPro" id="IPR011990">
    <property type="entry name" value="TPR-like_helical_dom_sf"/>
</dbReference>
<evidence type="ECO:0000256" key="5">
    <source>
        <dbReference type="ARBA" id="ARBA00023237"/>
    </source>
</evidence>
<gene>
    <name evidence="7" type="ORF">DI598_07520</name>
</gene>
<reference evidence="7 8" key="1">
    <citation type="submission" date="2017-11" db="EMBL/GenBank/DDBJ databases">
        <title>Infants hospitalized years apart are colonized by the same room-sourced microbial strains.</title>
        <authorList>
            <person name="Brooks B."/>
            <person name="Olm M.R."/>
            <person name="Firek B.A."/>
            <person name="Baker R."/>
            <person name="Thomas B.C."/>
            <person name="Morowitz M.J."/>
            <person name="Banfield J.F."/>
        </authorList>
    </citation>
    <scope>NUCLEOTIDE SEQUENCE [LARGE SCALE GENOMIC DNA]</scope>
    <source>
        <strain evidence="7">S2_009_000_R2_76</strain>
    </source>
</reference>
<evidence type="ECO:0000256" key="2">
    <source>
        <dbReference type="ARBA" id="ARBA00006275"/>
    </source>
</evidence>
<organism evidence="7 8">
    <name type="scientific">Pseudopedobacter saltans</name>
    <dbReference type="NCBI Taxonomy" id="151895"/>
    <lineage>
        <taxon>Bacteria</taxon>
        <taxon>Pseudomonadati</taxon>
        <taxon>Bacteroidota</taxon>
        <taxon>Sphingobacteriia</taxon>
        <taxon>Sphingobacteriales</taxon>
        <taxon>Sphingobacteriaceae</taxon>
        <taxon>Pseudopedobacter</taxon>
    </lineage>
</organism>
<evidence type="ECO:0000313" key="8">
    <source>
        <dbReference type="Proteomes" id="UP000249645"/>
    </source>
</evidence>
<dbReference type="SUPFAM" id="SSF48452">
    <property type="entry name" value="TPR-like"/>
    <property type="match status" value="1"/>
</dbReference>
<comment type="caution">
    <text evidence="7">The sequence shown here is derived from an EMBL/GenBank/DDBJ whole genome shotgun (WGS) entry which is preliminary data.</text>
</comment>
<accession>A0A2W5H6U8</accession>
<feature type="domain" description="RagB/SusD" evidence="6">
    <location>
        <begin position="35"/>
        <end position="326"/>
    </location>
</feature>
<evidence type="ECO:0000256" key="1">
    <source>
        <dbReference type="ARBA" id="ARBA00004442"/>
    </source>
</evidence>
<dbReference type="GO" id="GO:0009279">
    <property type="term" value="C:cell outer membrane"/>
    <property type="evidence" value="ECO:0007669"/>
    <property type="project" value="UniProtKB-SubCell"/>
</dbReference>
<sequence>NQFVPGTFDLYKESDANGFNPYLSCRNVLLNNWNKEVIFVRPSASVNNMQYDRTPYHNGYASGVKASGALGATQVMVDAFSMANGKLISDPSSGYVTTGYSSFKAPGDDQARNIFNQWVNREPRFYVNITYDGSKWLNTSTSGTVITQLYAHGNSGAAVNNEASRTGYIVRKNVGTSDWNSGGIINVQYRLANIFLDYVEALNESDPGNADILNYLNQIRARAGVPEYGSGLPAPSSQTEMRQAIRHERQVELCFENVRYFDTRRWKIAEQTDNGVFYGLNINADLPDFLKQVPFETRVFTKRDYLFPIPQYDINNDPNLVQNTGWGK</sequence>
<dbReference type="InterPro" id="IPR012944">
    <property type="entry name" value="SusD_RagB_dom"/>
</dbReference>
<protein>
    <submittedName>
        <fullName evidence="7">RagB/SusD family nutrient uptake outer membrane protein</fullName>
    </submittedName>
</protein>
<name>A0A2W5H6U8_9SPHI</name>
<dbReference type="AlphaFoldDB" id="A0A2W5H6U8"/>
<evidence type="ECO:0000256" key="3">
    <source>
        <dbReference type="ARBA" id="ARBA00022729"/>
    </source>
</evidence>